<dbReference type="AlphaFoldDB" id="A0A179UY50"/>
<protein>
    <submittedName>
        <fullName evidence="1">Uncharacterized protein</fullName>
    </submittedName>
</protein>
<dbReference type="Proteomes" id="UP000002038">
    <property type="component" value="Unassembled WGS sequence"/>
</dbReference>
<dbReference type="RefSeq" id="XP_031579792.1">
    <property type="nucleotide sequence ID" value="XM_031725204.1"/>
</dbReference>
<dbReference type="VEuPathDB" id="FungiDB:BDBG_17505"/>
<dbReference type="EMBL" id="GG657463">
    <property type="protein sequence ID" value="OAT11342.1"/>
    <property type="molecule type" value="Genomic_DNA"/>
</dbReference>
<organism evidence="1 2">
    <name type="scientific">Blastomyces gilchristii (strain SLH14081)</name>
    <name type="common">Blastomyces dermatitidis</name>
    <dbReference type="NCBI Taxonomy" id="559298"/>
    <lineage>
        <taxon>Eukaryota</taxon>
        <taxon>Fungi</taxon>
        <taxon>Dikarya</taxon>
        <taxon>Ascomycota</taxon>
        <taxon>Pezizomycotina</taxon>
        <taxon>Eurotiomycetes</taxon>
        <taxon>Eurotiomycetidae</taxon>
        <taxon>Onygenales</taxon>
        <taxon>Ajellomycetaceae</taxon>
        <taxon>Blastomyces</taxon>
    </lineage>
</organism>
<evidence type="ECO:0000313" key="2">
    <source>
        <dbReference type="Proteomes" id="UP000002038"/>
    </source>
</evidence>
<evidence type="ECO:0000313" key="1">
    <source>
        <dbReference type="EMBL" id="OAT11342.1"/>
    </source>
</evidence>
<reference evidence="2" key="1">
    <citation type="journal article" date="2015" name="PLoS Genet.">
        <title>The dynamic genome and transcriptome of the human fungal pathogen Blastomyces and close relative Emmonsia.</title>
        <authorList>
            <person name="Munoz J.F."/>
            <person name="Gauthier G.M."/>
            <person name="Desjardins C.A."/>
            <person name="Gallo J.E."/>
            <person name="Holder J."/>
            <person name="Sullivan T.D."/>
            <person name="Marty A.J."/>
            <person name="Carmen J.C."/>
            <person name="Chen Z."/>
            <person name="Ding L."/>
            <person name="Gujja S."/>
            <person name="Magrini V."/>
            <person name="Misas E."/>
            <person name="Mitreva M."/>
            <person name="Priest M."/>
            <person name="Saif S."/>
            <person name="Whiston E.A."/>
            <person name="Young S."/>
            <person name="Zeng Q."/>
            <person name="Goldman W.E."/>
            <person name="Mardis E.R."/>
            <person name="Taylor J.W."/>
            <person name="McEwen J.G."/>
            <person name="Clay O.K."/>
            <person name="Klein B.S."/>
            <person name="Cuomo C.A."/>
        </authorList>
    </citation>
    <scope>NUCLEOTIDE SEQUENCE [LARGE SCALE GENOMIC DNA]</scope>
    <source>
        <strain evidence="2">SLH14081</strain>
    </source>
</reference>
<keyword evidence="2" id="KW-1185">Reference proteome</keyword>
<dbReference type="KEGG" id="bgh:BDBG_17505"/>
<sequence length="178" mass="20068">MQASSSIGNGNHPRLGAMYAAYNEEQEVQKTRINNRHVGVGLGQFEIPPGSVLQRGKRRLFCPRPLVTILRQPPSTQPDSQHTGFPAERSNLRSWTRQSGSYGGWCELFLHHGKCSVPAVRVNYNMRNNNCAKGTGLKKQAVCRAYEATREQQINVYFHRPMWGGRIAVCSKWQLATE</sequence>
<proteinExistence type="predicted"/>
<accession>A0A179UY50</accession>
<name>A0A179UY50_BLAGS</name>
<gene>
    <name evidence="1" type="ORF">BDBG_17505</name>
</gene>
<dbReference type="GeneID" id="42529182"/>